<comment type="caution">
    <text evidence="1">The sequence shown here is derived from an EMBL/GenBank/DDBJ whole genome shotgun (WGS) entry which is preliminary data.</text>
</comment>
<accession>A0A833H4D1</accession>
<name>A0A833H4D1_9LEPT</name>
<organism evidence="1 2">
    <name type="scientific">Leptonema illini</name>
    <dbReference type="NCBI Taxonomy" id="183"/>
    <lineage>
        <taxon>Bacteria</taxon>
        <taxon>Pseudomonadati</taxon>
        <taxon>Spirochaetota</taxon>
        <taxon>Spirochaetia</taxon>
        <taxon>Leptospirales</taxon>
        <taxon>Leptospiraceae</taxon>
        <taxon>Leptonema</taxon>
    </lineage>
</organism>
<dbReference type="Pfam" id="PF16939">
    <property type="entry name" value="Porin_6"/>
    <property type="match status" value="1"/>
</dbReference>
<dbReference type="InterPro" id="IPR031611">
    <property type="entry name" value="Porin_6"/>
</dbReference>
<evidence type="ECO:0000313" key="2">
    <source>
        <dbReference type="Proteomes" id="UP000460298"/>
    </source>
</evidence>
<proteinExistence type="predicted"/>
<protein>
    <submittedName>
        <fullName evidence="1">Putative porin</fullName>
    </submittedName>
</protein>
<dbReference type="AlphaFoldDB" id="A0A833H4D1"/>
<dbReference type="Proteomes" id="UP000460298">
    <property type="component" value="Unassembled WGS sequence"/>
</dbReference>
<dbReference type="EMBL" id="WBUI01000003">
    <property type="protein sequence ID" value="KAB2934315.1"/>
    <property type="molecule type" value="Genomic_DNA"/>
</dbReference>
<evidence type="ECO:0000313" key="1">
    <source>
        <dbReference type="EMBL" id="KAB2934315.1"/>
    </source>
</evidence>
<sequence length="313" mass="35778">MKNKSIQAFLIAMSLTQALNAETTARFFRTSPTGRYVFQFANPIERLGSKLSYTRNAPQYGIELETEIYRFIIGGRYQRTPTGTNKQDFRDEDFFMSSFYSGRADPQIDYGKGIFRDQIDMYYGVRNWADGYGSASFKEYQGRLWLLFALTNNWAIGVQSSYAHNFYNVKDTTTFFYGLSGAEYTLNGLTFESDFIEWQAGFRYNTDSKPIRFQADFFLGEGIIRTRDLHIVRSLMFKSVSDGPSLFGRLGLSWHDENVEIGAGLYARRLFTRGNNNEQTSPPGLTIDIGVLAPVDVSYKENGMELSVGWRIP</sequence>
<reference evidence="1 2" key="1">
    <citation type="submission" date="2019-10" db="EMBL/GenBank/DDBJ databases">
        <title>Extracellular Electron Transfer in a Candidatus Methanoperedens spp. Enrichment Culture.</title>
        <authorList>
            <person name="Berger S."/>
            <person name="Rangel Shaw D."/>
            <person name="Berben T."/>
            <person name="In 'T Zandt M."/>
            <person name="Frank J."/>
            <person name="Reimann J."/>
            <person name="Jetten M.S.M."/>
            <person name="Welte C.U."/>
        </authorList>
    </citation>
    <scope>NUCLEOTIDE SEQUENCE [LARGE SCALE GENOMIC DNA]</scope>
    <source>
        <strain evidence="1">SB12</strain>
    </source>
</reference>
<gene>
    <name evidence="1" type="ORF">F9K24_04620</name>
</gene>